<dbReference type="EMBL" id="BARU01027387">
    <property type="protein sequence ID" value="GAH73669.1"/>
    <property type="molecule type" value="Genomic_DNA"/>
</dbReference>
<comment type="caution">
    <text evidence="1">The sequence shown here is derived from an EMBL/GenBank/DDBJ whole genome shotgun (WGS) entry which is preliminary data.</text>
</comment>
<dbReference type="AlphaFoldDB" id="X1J5Q2"/>
<sequence length="269" mass="29024">NIKPWNFSNVAVTANRMLSSANADYTYTIEEIENDSEYRITSTGTSGRAVKTVSATVRLQGLFDYALSSAGYAIPKRPKGPKIPGRPKPLKKGGKIEVKGYNVQSYSSGGEAYSGALQLRTNSKHKRVVKLRGNVIVDGDVIVGPGGDPDTAIEVKQGAEITGEMYAAAEKTEPPAVTLPTPLQNKPAQTYNPGSPLSGVARYTELKIKNEEQVINGNCRIYVEGDMKLEDNAKLIISENASLTIYVGGKFEIKKKSLGIENTSNIPEN</sequence>
<organism evidence="1">
    <name type="scientific">marine sediment metagenome</name>
    <dbReference type="NCBI Taxonomy" id="412755"/>
    <lineage>
        <taxon>unclassified sequences</taxon>
        <taxon>metagenomes</taxon>
        <taxon>ecological metagenomes</taxon>
    </lineage>
</organism>
<reference evidence="1" key="1">
    <citation type="journal article" date="2014" name="Front. Microbiol.">
        <title>High frequency of phylogenetically diverse reductive dehalogenase-homologous genes in deep subseafloor sedimentary metagenomes.</title>
        <authorList>
            <person name="Kawai M."/>
            <person name="Futagami T."/>
            <person name="Toyoda A."/>
            <person name="Takaki Y."/>
            <person name="Nishi S."/>
            <person name="Hori S."/>
            <person name="Arai W."/>
            <person name="Tsubouchi T."/>
            <person name="Morono Y."/>
            <person name="Uchiyama I."/>
            <person name="Ito T."/>
            <person name="Fujiyama A."/>
            <person name="Inagaki F."/>
            <person name="Takami H."/>
        </authorList>
    </citation>
    <scope>NUCLEOTIDE SEQUENCE</scope>
    <source>
        <strain evidence="1">Expedition CK06-06</strain>
    </source>
</reference>
<feature type="non-terminal residue" evidence="1">
    <location>
        <position position="269"/>
    </location>
</feature>
<accession>X1J5Q2</accession>
<evidence type="ECO:0000313" key="1">
    <source>
        <dbReference type="EMBL" id="GAH73669.1"/>
    </source>
</evidence>
<protein>
    <submittedName>
        <fullName evidence="1">Uncharacterized protein</fullName>
    </submittedName>
</protein>
<proteinExistence type="predicted"/>
<gene>
    <name evidence="1" type="ORF">S03H2_43853</name>
</gene>
<name>X1J5Q2_9ZZZZ</name>
<feature type="non-terminal residue" evidence="1">
    <location>
        <position position="1"/>
    </location>
</feature>